<dbReference type="Proteomes" id="UP001189429">
    <property type="component" value="Unassembled WGS sequence"/>
</dbReference>
<feature type="compositionally biased region" description="Basic and acidic residues" evidence="1">
    <location>
        <begin position="34"/>
        <end position="58"/>
    </location>
</feature>
<feature type="compositionally biased region" description="Low complexity" evidence="1">
    <location>
        <begin position="96"/>
        <end position="107"/>
    </location>
</feature>
<feature type="compositionally biased region" description="Low complexity" evidence="1">
    <location>
        <begin position="207"/>
        <end position="239"/>
    </location>
</feature>
<dbReference type="EMBL" id="CAUYUJ010016622">
    <property type="protein sequence ID" value="CAK0867241.1"/>
    <property type="molecule type" value="Genomic_DNA"/>
</dbReference>
<feature type="region of interest" description="Disordered" evidence="1">
    <location>
        <begin position="172"/>
        <end position="244"/>
    </location>
</feature>
<reference evidence="2" key="1">
    <citation type="submission" date="2023-10" db="EMBL/GenBank/DDBJ databases">
        <authorList>
            <person name="Chen Y."/>
            <person name="Shah S."/>
            <person name="Dougan E. K."/>
            <person name="Thang M."/>
            <person name="Chan C."/>
        </authorList>
    </citation>
    <scope>NUCLEOTIDE SEQUENCE [LARGE SCALE GENOMIC DNA]</scope>
</reference>
<comment type="caution">
    <text evidence="2">The sequence shown here is derived from an EMBL/GenBank/DDBJ whole genome shotgun (WGS) entry which is preliminary data.</text>
</comment>
<accession>A0ABN9V390</accession>
<evidence type="ECO:0000313" key="2">
    <source>
        <dbReference type="EMBL" id="CAK0867241.1"/>
    </source>
</evidence>
<proteinExistence type="predicted"/>
<name>A0ABN9V390_9DINO</name>
<keyword evidence="3" id="KW-1185">Reference proteome</keyword>
<feature type="region of interest" description="Disordered" evidence="1">
    <location>
        <begin position="1"/>
        <end position="130"/>
    </location>
</feature>
<evidence type="ECO:0000313" key="3">
    <source>
        <dbReference type="Proteomes" id="UP001189429"/>
    </source>
</evidence>
<sequence>MLLASRPCQAPEGSDAEEDTPAEQEVQLEPAEQTVKEEPAEQTVKEEPDEASAEHCESELDGPPADQMQPPTSPADPLSQQGFDDGRGRAPPIAPTPRAAARLAPKASIPKRAAQSTMMTPPAKRMKITKKSPAEKCCELYATQPTDKATPAEAGHNFWGCGMDGASGPVQEVAFPAPPFPQGAPFPKVDAPLPKAVQNAPLRVKRSTSSPMSAASPPKSKAAFKATSASAPSTPAGAAGDSEDAELEAIARWMKYGKIN</sequence>
<protein>
    <recommendedName>
        <fullName evidence="4">PARP-type domain-containing protein</fullName>
    </recommendedName>
</protein>
<gene>
    <name evidence="2" type="ORF">PCOR1329_LOCUS54229</name>
</gene>
<evidence type="ECO:0008006" key="4">
    <source>
        <dbReference type="Google" id="ProtNLM"/>
    </source>
</evidence>
<evidence type="ECO:0000256" key="1">
    <source>
        <dbReference type="SAM" id="MobiDB-lite"/>
    </source>
</evidence>
<organism evidence="2 3">
    <name type="scientific">Prorocentrum cordatum</name>
    <dbReference type="NCBI Taxonomy" id="2364126"/>
    <lineage>
        <taxon>Eukaryota</taxon>
        <taxon>Sar</taxon>
        <taxon>Alveolata</taxon>
        <taxon>Dinophyceae</taxon>
        <taxon>Prorocentrales</taxon>
        <taxon>Prorocentraceae</taxon>
        <taxon>Prorocentrum</taxon>
    </lineage>
</organism>